<organism evidence="3">
    <name type="scientific">uncultured Rubrobacteraceae bacterium</name>
    <dbReference type="NCBI Taxonomy" id="349277"/>
    <lineage>
        <taxon>Bacteria</taxon>
        <taxon>Bacillati</taxon>
        <taxon>Actinomycetota</taxon>
        <taxon>Rubrobacteria</taxon>
        <taxon>Rubrobacterales</taxon>
        <taxon>Rubrobacteraceae</taxon>
        <taxon>environmental samples</taxon>
    </lineage>
</organism>
<evidence type="ECO:0000256" key="1">
    <source>
        <dbReference type="SAM" id="SignalP"/>
    </source>
</evidence>
<dbReference type="Gene3D" id="2.40.40.10">
    <property type="entry name" value="RlpA-like domain"/>
    <property type="match status" value="1"/>
</dbReference>
<name>A0A6J4NU70_9ACTN</name>
<feature type="chain" id="PRO_5038510143" evidence="1">
    <location>
        <begin position="20"/>
        <end position="120"/>
    </location>
</feature>
<feature type="signal peptide" evidence="1">
    <location>
        <begin position="1"/>
        <end position="19"/>
    </location>
</feature>
<dbReference type="SUPFAM" id="SSF50685">
    <property type="entry name" value="Barwin-like endoglucanases"/>
    <property type="match status" value="1"/>
</dbReference>
<dbReference type="InterPro" id="IPR009009">
    <property type="entry name" value="RlpA-like_DPBB"/>
</dbReference>
<keyword evidence="3" id="KW-0449">Lipoprotein</keyword>
<evidence type="ECO:0000313" key="3">
    <source>
        <dbReference type="EMBL" id="CAA9396970.1"/>
    </source>
</evidence>
<dbReference type="PANTHER" id="PTHR34183:SF1">
    <property type="entry name" value="ENDOLYTIC PEPTIDOGLYCAN TRANSGLYCOSYLASE RLPA"/>
    <property type="match status" value="1"/>
</dbReference>
<proteinExistence type="predicted"/>
<dbReference type="InterPro" id="IPR036908">
    <property type="entry name" value="RlpA-like_sf"/>
</dbReference>
<protein>
    <submittedName>
        <fullName evidence="3">Rare lipoprotein A</fullName>
    </submittedName>
</protein>
<dbReference type="EMBL" id="CADCUZ010000019">
    <property type="protein sequence ID" value="CAA9396970.1"/>
    <property type="molecule type" value="Genomic_DNA"/>
</dbReference>
<dbReference type="Pfam" id="PF03330">
    <property type="entry name" value="DPBB_1"/>
    <property type="match status" value="1"/>
</dbReference>
<reference evidence="3" key="1">
    <citation type="submission" date="2020-02" db="EMBL/GenBank/DDBJ databases">
        <authorList>
            <person name="Meier V. D."/>
        </authorList>
    </citation>
    <scope>NUCLEOTIDE SEQUENCE</scope>
    <source>
        <strain evidence="3">AVDCRST_MAG55</strain>
    </source>
</reference>
<accession>A0A6J4NU70</accession>
<keyword evidence="1" id="KW-0732">Signal</keyword>
<sequence>MRPLLKMLMVVGVMVVSLAALQDDAAADTQLASWYGPGLEGNLTASGEVFSPYTEYTAASPYYAFGTELLVTYGDYSTVVVVTDRGPYVAGRELDLSAVAADEIGLTYAGVDYVDVQVIE</sequence>
<evidence type="ECO:0000259" key="2">
    <source>
        <dbReference type="Pfam" id="PF03330"/>
    </source>
</evidence>
<gene>
    <name evidence="3" type="ORF">AVDCRST_MAG55-441</name>
</gene>
<dbReference type="AlphaFoldDB" id="A0A6J4NU70"/>
<feature type="domain" description="RlpA-like protein double-psi beta-barrel" evidence="2">
    <location>
        <begin position="31"/>
        <end position="114"/>
    </location>
</feature>
<dbReference type="CDD" id="cd22268">
    <property type="entry name" value="DPBB_RlpA-like"/>
    <property type="match status" value="1"/>
</dbReference>
<dbReference type="PANTHER" id="PTHR34183">
    <property type="entry name" value="ENDOLYTIC PEPTIDOGLYCAN TRANSGLYCOSYLASE RLPA"/>
    <property type="match status" value="1"/>
</dbReference>